<sequence length="97" mass="10310">MSTSDAATCPSNALCLYDGVGFTGEMFAVTSLNPSGTCVSLVDADWDDRAQSVRNTHSRSSAMFMNDDCLGDPYQVSGNSGISDLGTFTPDSVWVQR</sequence>
<dbReference type="Pfam" id="PF03995">
    <property type="entry name" value="Inhibitor_I36"/>
    <property type="match status" value="1"/>
</dbReference>
<name>A0ABU7SEU1_9ACTN</name>
<evidence type="ECO:0000313" key="1">
    <source>
        <dbReference type="EMBL" id="MEE6308469.1"/>
    </source>
</evidence>
<reference evidence="1 2" key="1">
    <citation type="submission" date="2024-01" db="EMBL/GenBank/DDBJ databases">
        <title>Genome insights into Plantactinospora veratri sp. nov.</title>
        <authorList>
            <person name="Wang L."/>
        </authorList>
    </citation>
    <scope>NUCLEOTIDE SEQUENCE [LARGE SCALE GENOMIC DNA]</scope>
    <source>
        <strain evidence="1 2">NEAU-FHS4</strain>
    </source>
</reference>
<keyword evidence="2" id="KW-1185">Reference proteome</keyword>
<accession>A0ABU7SEU1</accession>
<organism evidence="1 2">
    <name type="scientific">Plantactinospora veratri</name>
    <dbReference type="NCBI Taxonomy" id="1436122"/>
    <lineage>
        <taxon>Bacteria</taxon>
        <taxon>Bacillati</taxon>
        <taxon>Actinomycetota</taxon>
        <taxon>Actinomycetes</taxon>
        <taxon>Micromonosporales</taxon>
        <taxon>Micromonosporaceae</taxon>
        <taxon>Plantactinospora</taxon>
    </lineage>
</organism>
<proteinExistence type="predicted"/>
<dbReference type="Gene3D" id="2.60.20.10">
    <property type="entry name" value="Crystallins"/>
    <property type="match status" value="1"/>
</dbReference>
<gene>
    <name evidence="1" type="ORF">V1634_16700</name>
</gene>
<comment type="caution">
    <text evidence="1">The sequence shown here is derived from an EMBL/GenBank/DDBJ whole genome shotgun (WGS) entry which is preliminary data.</text>
</comment>
<dbReference type="Proteomes" id="UP001339911">
    <property type="component" value="Unassembled WGS sequence"/>
</dbReference>
<dbReference type="InterPro" id="IPR011024">
    <property type="entry name" value="G_crystallin-like"/>
</dbReference>
<dbReference type="RefSeq" id="WP_331208747.1">
    <property type="nucleotide sequence ID" value="NZ_JAZGQL010000010.1"/>
</dbReference>
<dbReference type="SUPFAM" id="SSF49695">
    <property type="entry name" value="gamma-Crystallin-like"/>
    <property type="match status" value="1"/>
</dbReference>
<evidence type="ECO:0000313" key="2">
    <source>
        <dbReference type="Proteomes" id="UP001339911"/>
    </source>
</evidence>
<protein>
    <submittedName>
        <fullName evidence="1">Peptidase inhibitor family I36 protein</fullName>
    </submittedName>
</protein>
<dbReference type="EMBL" id="JAZGQL010000010">
    <property type="protein sequence ID" value="MEE6308469.1"/>
    <property type="molecule type" value="Genomic_DNA"/>
</dbReference>